<feature type="transmembrane region" description="Helical" evidence="9">
    <location>
        <begin position="352"/>
        <end position="372"/>
    </location>
</feature>
<evidence type="ECO:0000256" key="6">
    <source>
        <dbReference type="ARBA" id="ARBA00022847"/>
    </source>
</evidence>
<feature type="transmembrane region" description="Helical" evidence="9">
    <location>
        <begin position="392"/>
        <end position="412"/>
    </location>
</feature>
<gene>
    <name evidence="10" type="ORF">M6D89_04585</name>
</gene>
<keyword evidence="4" id="KW-1003">Cell membrane</keyword>
<protein>
    <submittedName>
        <fullName evidence="10">Sodium:alanine symporter family protein</fullName>
    </submittedName>
</protein>
<evidence type="ECO:0000256" key="8">
    <source>
        <dbReference type="ARBA" id="ARBA00023136"/>
    </source>
</evidence>
<keyword evidence="7 9" id="KW-1133">Transmembrane helix</keyword>
<dbReference type="Gene3D" id="1.20.1740.10">
    <property type="entry name" value="Amino acid/polyamine transporter I"/>
    <property type="match status" value="1"/>
</dbReference>
<dbReference type="AlphaFoldDB" id="A0A9X2KS85"/>
<dbReference type="PRINTS" id="PR00175">
    <property type="entry name" value="NAALASMPORT"/>
</dbReference>
<keyword evidence="3 9" id="KW-0813">Transport</keyword>
<keyword evidence="9" id="KW-0997">Cell inner membrane</keyword>
<feature type="transmembrane region" description="Helical" evidence="9">
    <location>
        <begin position="214"/>
        <end position="232"/>
    </location>
</feature>
<keyword evidence="11" id="KW-1185">Reference proteome</keyword>
<feature type="transmembrane region" description="Helical" evidence="9">
    <location>
        <begin position="66"/>
        <end position="92"/>
    </location>
</feature>
<accession>A0A9X2KS85</accession>
<comment type="similarity">
    <text evidence="2 9">Belongs to the alanine or glycine:cation symporter (AGCS) (TC 2.A.25) family.</text>
</comment>
<feature type="transmembrane region" description="Helical" evidence="9">
    <location>
        <begin position="20"/>
        <end position="45"/>
    </location>
</feature>
<evidence type="ECO:0000256" key="2">
    <source>
        <dbReference type="ARBA" id="ARBA00009261"/>
    </source>
</evidence>
<feature type="transmembrane region" description="Helical" evidence="9">
    <location>
        <begin position="142"/>
        <end position="163"/>
    </location>
</feature>
<feature type="transmembrane region" description="Helical" evidence="9">
    <location>
        <begin position="309"/>
        <end position="332"/>
    </location>
</feature>
<dbReference type="GO" id="GO:0005283">
    <property type="term" value="F:amino acid:sodium symporter activity"/>
    <property type="evidence" value="ECO:0007669"/>
    <property type="project" value="InterPro"/>
</dbReference>
<feature type="transmembrane region" description="Helical" evidence="9">
    <location>
        <begin position="183"/>
        <end position="202"/>
    </location>
</feature>
<evidence type="ECO:0000256" key="1">
    <source>
        <dbReference type="ARBA" id="ARBA00004651"/>
    </source>
</evidence>
<dbReference type="Proteomes" id="UP001139319">
    <property type="component" value="Unassembled WGS sequence"/>
</dbReference>
<reference evidence="10" key="2">
    <citation type="submission" date="2023-01" db="EMBL/GenBank/DDBJ databases">
        <title>Gilvimarinus xylanilyticus HB14 isolated from Caulerpa lentillifera aquaculture base in Hainan, China.</title>
        <authorList>
            <person name="Zhang Y.-J."/>
        </authorList>
    </citation>
    <scope>NUCLEOTIDE SEQUENCE</scope>
    <source>
        <strain evidence="10">HB14</strain>
    </source>
</reference>
<proteinExistence type="inferred from homology"/>
<sequence>MGSIEAFFSAASGFIWGPYFLLWLLPLAGLFLMFRLAGFPLRRLLAGFAQLWRGRRSEADGEVSPFNALMTALSATIGTGNIVGVATAIGLGGPGALFWMWCMALIGMATKYAEAVCAVHYREKDADGQNVGGPMYYIKNGLSARWFWLGGVFALFGCLAGFGIGNTVQAHSVADALHGSWQIPKWATALALMALVFVVLIGGVKRIADVAGRLVPFMGLAYVLCGLVVIGLNAEAVPAALGLIFDSAFNGAAAAGGFVGASVAMAIQFGVARGVFSNEAGLGSAPIAHAAAQTNSPVEQGMVAMLGTFLDTIIVCSITGLAIVCTGAWQGGAQGAQMSQAAFGGTLVFGEAFITLAIVLFAFTTLLGWSYYGERCAQFLFGRGVIMPFRVLWVLAIYVGATADLAVVWIVADVLNGLMAVPNLIALVLLSGVVVKLTRDYKK</sequence>
<dbReference type="RefSeq" id="WP_253966845.1">
    <property type="nucleotide sequence ID" value="NZ_JAMFTH010000001.1"/>
</dbReference>
<evidence type="ECO:0000256" key="4">
    <source>
        <dbReference type="ARBA" id="ARBA00022475"/>
    </source>
</evidence>
<reference evidence="10" key="1">
    <citation type="submission" date="2022-05" db="EMBL/GenBank/DDBJ databases">
        <authorList>
            <person name="Sun H.-N."/>
        </authorList>
    </citation>
    <scope>NUCLEOTIDE SEQUENCE</scope>
    <source>
        <strain evidence="10">HB14</strain>
    </source>
</reference>
<keyword evidence="6 9" id="KW-0769">Symport</keyword>
<name>A0A9X2KS85_9GAMM</name>
<dbReference type="PANTHER" id="PTHR30330:SF3">
    <property type="entry name" value="TRANSCRIPTIONAL REGULATOR, LRP FAMILY"/>
    <property type="match status" value="1"/>
</dbReference>
<keyword evidence="8 9" id="KW-0472">Membrane</keyword>
<keyword evidence="5 9" id="KW-0812">Transmembrane</keyword>
<feature type="transmembrane region" description="Helical" evidence="9">
    <location>
        <begin position="418"/>
        <end position="437"/>
    </location>
</feature>
<dbReference type="Pfam" id="PF01235">
    <property type="entry name" value="Na_Ala_symp"/>
    <property type="match status" value="1"/>
</dbReference>
<evidence type="ECO:0000256" key="5">
    <source>
        <dbReference type="ARBA" id="ARBA00022692"/>
    </source>
</evidence>
<evidence type="ECO:0000313" key="11">
    <source>
        <dbReference type="Proteomes" id="UP001139319"/>
    </source>
</evidence>
<evidence type="ECO:0000256" key="7">
    <source>
        <dbReference type="ARBA" id="ARBA00022989"/>
    </source>
</evidence>
<organism evidence="10 11">
    <name type="scientific">Gilvimarinus xylanilyticus</name>
    <dbReference type="NCBI Taxonomy" id="2944139"/>
    <lineage>
        <taxon>Bacteria</taxon>
        <taxon>Pseudomonadati</taxon>
        <taxon>Pseudomonadota</taxon>
        <taxon>Gammaproteobacteria</taxon>
        <taxon>Cellvibrionales</taxon>
        <taxon>Cellvibrionaceae</taxon>
        <taxon>Gilvimarinus</taxon>
    </lineage>
</organism>
<dbReference type="EMBL" id="JAMFTH010000001">
    <property type="protein sequence ID" value="MCP8898571.1"/>
    <property type="molecule type" value="Genomic_DNA"/>
</dbReference>
<evidence type="ECO:0000256" key="9">
    <source>
        <dbReference type="RuleBase" id="RU363064"/>
    </source>
</evidence>
<dbReference type="FunFam" id="1.20.1740.10:FF:000004">
    <property type="entry name" value="Sodium:alanine symporter family protein"/>
    <property type="match status" value="1"/>
</dbReference>
<dbReference type="PANTHER" id="PTHR30330">
    <property type="entry name" value="AGSS FAMILY TRANSPORTER, SODIUM-ALANINE"/>
    <property type="match status" value="1"/>
</dbReference>
<dbReference type="InterPro" id="IPR001463">
    <property type="entry name" value="Na/Ala_symport"/>
</dbReference>
<evidence type="ECO:0000256" key="3">
    <source>
        <dbReference type="ARBA" id="ARBA00022448"/>
    </source>
</evidence>
<evidence type="ECO:0000313" key="10">
    <source>
        <dbReference type="EMBL" id="MCP8898571.1"/>
    </source>
</evidence>
<feature type="transmembrane region" description="Helical" evidence="9">
    <location>
        <begin position="252"/>
        <end position="272"/>
    </location>
</feature>
<dbReference type="NCBIfam" id="TIGR00835">
    <property type="entry name" value="agcS"/>
    <property type="match status" value="1"/>
</dbReference>
<comment type="caution">
    <text evidence="10">The sequence shown here is derived from an EMBL/GenBank/DDBJ whole genome shotgun (WGS) entry which is preliminary data.</text>
</comment>
<dbReference type="GO" id="GO:0005886">
    <property type="term" value="C:plasma membrane"/>
    <property type="evidence" value="ECO:0007669"/>
    <property type="project" value="UniProtKB-SubCell"/>
</dbReference>
<comment type="subcellular location">
    <subcellularLocation>
        <location evidence="9">Cell inner membrane</location>
        <topology evidence="9">Multi-pass membrane protein</topology>
    </subcellularLocation>
    <subcellularLocation>
        <location evidence="1">Cell membrane</location>
        <topology evidence="1">Multi-pass membrane protein</topology>
    </subcellularLocation>
</comment>